<organism evidence="2 3">
    <name type="scientific">Romanomermis culicivorax</name>
    <name type="common">Nematode worm</name>
    <dbReference type="NCBI Taxonomy" id="13658"/>
    <lineage>
        <taxon>Eukaryota</taxon>
        <taxon>Metazoa</taxon>
        <taxon>Ecdysozoa</taxon>
        <taxon>Nematoda</taxon>
        <taxon>Enoplea</taxon>
        <taxon>Dorylaimia</taxon>
        <taxon>Mermithida</taxon>
        <taxon>Mermithoidea</taxon>
        <taxon>Mermithidae</taxon>
        <taxon>Romanomermis</taxon>
    </lineage>
</organism>
<feature type="compositionally biased region" description="Basic and acidic residues" evidence="1">
    <location>
        <begin position="62"/>
        <end position="75"/>
    </location>
</feature>
<accession>A0A915KUT3</accession>
<feature type="region of interest" description="Disordered" evidence="1">
    <location>
        <begin position="53"/>
        <end position="75"/>
    </location>
</feature>
<evidence type="ECO:0000256" key="1">
    <source>
        <dbReference type="SAM" id="MobiDB-lite"/>
    </source>
</evidence>
<reference evidence="3" key="1">
    <citation type="submission" date="2022-11" db="UniProtKB">
        <authorList>
            <consortium name="WormBaseParasite"/>
        </authorList>
    </citation>
    <scope>IDENTIFICATION</scope>
</reference>
<dbReference type="AlphaFoldDB" id="A0A915KUT3"/>
<evidence type="ECO:0000313" key="2">
    <source>
        <dbReference type="Proteomes" id="UP000887565"/>
    </source>
</evidence>
<dbReference type="Proteomes" id="UP000887565">
    <property type="component" value="Unplaced"/>
</dbReference>
<evidence type="ECO:0000313" key="3">
    <source>
        <dbReference type="WBParaSite" id="nRc.2.0.1.t42550-RA"/>
    </source>
</evidence>
<sequence>MRQPFIFQIERLRLMRIVRLHQFGKSIKIDDLIGKRKSSGIINRAPRVRVGCGAAGESPGKLTDENGDERLVGGD</sequence>
<dbReference type="WBParaSite" id="nRc.2.0.1.t42550-RA">
    <property type="protein sequence ID" value="nRc.2.0.1.t42550-RA"/>
    <property type="gene ID" value="nRc.2.0.1.g42550"/>
</dbReference>
<keyword evidence="2" id="KW-1185">Reference proteome</keyword>
<name>A0A915KUT3_ROMCU</name>
<protein>
    <submittedName>
        <fullName evidence="3">Uncharacterized protein</fullName>
    </submittedName>
</protein>
<proteinExistence type="predicted"/>